<keyword evidence="6" id="KW-0472">Membrane</keyword>
<reference evidence="8 9" key="1">
    <citation type="submission" date="2022-08" db="EMBL/GenBank/DDBJ databases">
        <title>Polyphasic taxonomy analysis of Qipengyuania sp.RS5-5.</title>
        <authorList>
            <person name="Xamxidin M."/>
            <person name="Wu M."/>
        </authorList>
    </citation>
    <scope>NUCLEOTIDE SEQUENCE [LARGE SCALE GENOMIC DNA]</scope>
    <source>
        <strain evidence="8 9">RS5-5</strain>
    </source>
</reference>
<evidence type="ECO:0000256" key="4">
    <source>
        <dbReference type="ARBA" id="ARBA00032089"/>
    </source>
</evidence>
<dbReference type="Pfam" id="PF04085">
    <property type="entry name" value="MreC"/>
    <property type="match status" value="1"/>
</dbReference>
<dbReference type="InterPro" id="IPR007221">
    <property type="entry name" value="MreC"/>
</dbReference>
<dbReference type="Gene3D" id="2.40.10.350">
    <property type="entry name" value="Rod shape-determining protein MreC, domain 2"/>
    <property type="match status" value="1"/>
</dbReference>
<keyword evidence="5" id="KW-0175">Coiled coil</keyword>
<feature type="transmembrane region" description="Helical" evidence="6">
    <location>
        <begin position="20"/>
        <end position="42"/>
    </location>
</feature>
<dbReference type="PANTHER" id="PTHR34138">
    <property type="entry name" value="CELL SHAPE-DETERMINING PROTEIN MREC"/>
    <property type="match status" value="1"/>
</dbReference>
<accession>A0ABT1XQP4</accession>
<evidence type="ECO:0000256" key="6">
    <source>
        <dbReference type="SAM" id="Phobius"/>
    </source>
</evidence>
<evidence type="ECO:0000256" key="5">
    <source>
        <dbReference type="SAM" id="Coils"/>
    </source>
</evidence>
<keyword evidence="9" id="KW-1185">Reference proteome</keyword>
<keyword evidence="6" id="KW-0812">Transmembrane</keyword>
<dbReference type="Proteomes" id="UP001206067">
    <property type="component" value="Unassembled WGS sequence"/>
</dbReference>
<proteinExistence type="inferred from homology"/>
<keyword evidence="3" id="KW-0133">Cell shape</keyword>
<dbReference type="InterPro" id="IPR042177">
    <property type="entry name" value="Cell/Rod_1"/>
</dbReference>
<comment type="caution">
    <text evidence="8">The sequence shown here is derived from an EMBL/GenBank/DDBJ whole genome shotgun (WGS) entry which is preliminary data.</text>
</comment>
<dbReference type="InterPro" id="IPR055342">
    <property type="entry name" value="MreC_beta-barrel_core"/>
</dbReference>
<dbReference type="InterPro" id="IPR042175">
    <property type="entry name" value="Cell/Rod_MreC_2"/>
</dbReference>
<evidence type="ECO:0000256" key="1">
    <source>
        <dbReference type="ARBA" id="ARBA00009369"/>
    </source>
</evidence>
<sequence>MAPNSARRSSSSRRAQYSVFTGYVLATIGAVVGAGLLGLSLISPEAFSGPREIANDVASPAGEVSARARTNGKGLLDSISGYFRAGSQNAQLKKEVELARIRLAEAKATEAENARLKALLGLTEAEVKPVVVTRLIASTSTSARRFGYIGAGRAEGVQVGMPVRSERGVIGRVLEVGSATSRVLLLTDSQSVLPVRLASTKRRASAFAEGRGDGRIQIRLINLGINPLRKGDVLVTSGAGGYYRPGTAVAIVSEVTSDGAIARPISDPAATNFVSVEPIWQPEAISAAATPVDESIAE</sequence>
<dbReference type="PANTHER" id="PTHR34138:SF1">
    <property type="entry name" value="CELL SHAPE-DETERMINING PROTEIN MREC"/>
    <property type="match status" value="1"/>
</dbReference>
<evidence type="ECO:0000256" key="2">
    <source>
        <dbReference type="ARBA" id="ARBA00013855"/>
    </source>
</evidence>
<comment type="similarity">
    <text evidence="1">Belongs to the MreC family.</text>
</comment>
<keyword evidence="6" id="KW-1133">Transmembrane helix</keyword>
<evidence type="ECO:0000259" key="7">
    <source>
        <dbReference type="Pfam" id="PF04085"/>
    </source>
</evidence>
<evidence type="ECO:0000256" key="3">
    <source>
        <dbReference type="ARBA" id="ARBA00022960"/>
    </source>
</evidence>
<dbReference type="NCBIfam" id="TIGR00219">
    <property type="entry name" value="mreC"/>
    <property type="match status" value="1"/>
</dbReference>
<feature type="domain" description="Rod shape-determining protein MreC beta-barrel core" evidence="7">
    <location>
        <begin position="136"/>
        <end position="259"/>
    </location>
</feature>
<evidence type="ECO:0000313" key="9">
    <source>
        <dbReference type="Proteomes" id="UP001206067"/>
    </source>
</evidence>
<feature type="coiled-coil region" evidence="5">
    <location>
        <begin position="89"/>
        <end position="126"/>
    </location>
</feature>
<gene>
    <name evidence="8" type="primary">mreC</name>
    <name evidence="8" type="ORF">NSO95_08175</name>
</gene>
<organism evidence="8 9">
    <name type="scientific">Parerythrobacter lacustris</name>
    <dbReference type="NCBI Taxonomy" id="2969984"/>
    <lineage>
        <taxon>Bacteria</taxon>
        <taxon>Pseudomonadati</taxon>
        <taxon>Pseudomonadota</taxon>
        <taxon>Alphaproteobacteria</taxon>
        <taxon>Sphingomonadales</taxon>
        <taxon>Erythrobacteraceae</taxon>
        <taxon>Parerythrobacter</taxon>
    </lineage>
</organism>
<evidence type="ECO:0000313" key="8">
    <source>
        <dbReference type="EMBL" id="MCR2833922.1"/>
    </source>
</evidence>
<dbReference type="Gene3D" id="2.40.10.340">
    <property type="entry name" value="Rod shape-determining protein MreC, domain 1"/>
    <property type="match status" value="1"/>
</dbReference>
<protein>
    <recommendedName>
        <fullName evidence="2">Cell shape-determining protein MreC</fullName>
    </recommendedName>
    <alternativeName>
        <fullName evidence="4">Cell shape protein MreC</fullName>
    </alternativeName>
</protein>
<dbReference type="RefSeq" id="WP_257595700.1">
    <property type="nucleotide sequence ID" value="NZ_JANKHH010000004.1"/>
</dbReference>
<name>A0ABT1XQP4_9SPHN</name>
<dbReference type="EMBL" id="JANKHH010000004">
    <property type="protein sequence ID" value="MCR2833922.1"/>
    <property type="molecule type" value="Genomic_DNA"/>
</dbReference>